<evidence type="ECO:0000256" key="3">
    <source>
        <dbReference type="ARBA" id="ARBA00023015"/>
    </source>
</evidence>
<evidence type="ECO:0000259" key="6">
    <source>
        <dbReference type="PROSITE" id="PS50048"/>
    </source>
</evidence>
<evidence type="ECO:0000256" key="2">
    <source>
        <dbReference type="ARBA" id="ARBA00022723"/>
    </source>
</evidence>
<dbReference type="GO" id="GO:0005634">
    <property type="term" value="C:nucleus"/>
    <property type="evidence" value="ECO:0007669"/>
    <property type="project" value="UniProtKB-SubCell"/>
</dbReference>
<dbReference type="Pfam" id="PF04082">
    <property type="entry name" value="Fungal_trans"/>
    <property type="match status" value="1"/>
</dbReference>
<dbReference type="GO" id="GO:0006351">
    <property type="term" value="P:DNA-templated transcription"/>
    <property type="evidence" value="ECO:0007669"/>
    <property type="project" value="InterPro"/>
</dbReference>
<evidence type="ECO:0000313" key="7">
    <source>
        <dbReference type="EMBL" id="KAF9786472.1"/>
    </source>
</evidence>
<accession>A0A9P6L7C4</accession>
<reference evidence="7" key="1">
    <citation type="journal article" date="2020" name="Nat. Commun.">
        <title>Large-scale genome sequencing of mycorrhizal fungi provides insights into the early evolution of symbiotic traits.</title>
        <authorList>
            <person name="Miyauchi S."/>
            <person name="Kiss E."/>
            <person name="Kuo A."/>
            <person name="Drula E."/>
            <person name="Kohler A."/>
            <person name="Sanchez-Garcia M."/>
            <person name="Morin E."/>
            <person name="Andreopoulos B."/>
            <person name="Barry K.W."/>
            <person name="Bonito G."/>
            <person name="Buee M."/>
            <person name="Carver A."/>
            <person name="Chen C."/>
            <person name="Cichocki N."/>
            <person name="Clum A."/>
            <person name="Culley D."/>
            <person name="Crous P.W."/>
            <person name="Fauchery L."/>
            <person name="Girlanda M."/>
            <person name="Hayes R.D."/>
            <person name="Keri Z."/>
            <person name="LaButti K."/>
            <person name="Lipzen A."/>
            <person name="Lombard V."/>
            <person name="Magnuson J."/>
            <person name="Maillard F."/>
            <person name="Murat C."/>
            <person name="Nolan M."/>
            <person name="Ohm R.A."/>
            <person name="Pangilinan J."/>
            <person name="Pereira M.F."/>
            <person name="Perotto S."/>
            <person name="Peter M."/>
            <person name="Pfister S."/>
            <person name="Riley R."/>
            <person name="Sitrit Y."/>
            <person name="Stielow J.B."/>
            <person name="Szollosi G."/>
            <person name="Zifcakova L."/>
            <person name="Stursova M."/>
            <person name="Spatafora J.W."/>
            <person name="Tedersoo L."/>
            <person name="Vaario L.M."/>
            <person name="Yamada A."/>
            <person name="Yan M."/>
            <person name="Wang P."/>
            <person name="Xu J."/>
            <person name="Bruns T."/>
            <person name="Baldrian P."/>
            <person name="Vilgalys R."/>
            <person name="Dunand C."/>
            <person name="Henrissat B."/>
            <person name="Grigoriev I.V."/>
            <person name="Hibbett D."/>
            <person name="Nagy L.G."/>
            <person name="Martin F.M."/>
        </authorList>
    </citation>
    <scope>NUCLEOTIDE SEQUENCE</scope>
    <source>
        <strain evidence="7">UH-Tt-Lm1</strain>
    </source>
</reference>
<keyword evidence="4" id="KW-0804">Transcription</keyword>
<dbReference type="CDD" id="cd00067">
    <property type="entry name" value="GAL4"/>
    <property type="match status" value="1"/>
</dbReference>
<dbReference type="GO" id="GO:0008270">
    <property type="term" value="F:zinc ion binding"/>
    <property type="evidence" value="ECO:0007669"/>
    <property type="project" value="InterPro"/>
</dbReference>
<dbReference type="OrthoDB" id="2309723at2759"/>
<dbReference type="Gene3D" id="4.10.240.10">
    <property type="entry name" value="Zn(2)-C6 fungal-type DNA-binding domain"/>
    <property type="match status" value="1"/>
</dbReference>
<dbReference type="PROSITE" id="PS00463">
    <property type="entry name" value="ZN2_CY6_FUNGAL_1"/>
    <property type="match status" value="1"/>
</dbReference>
<keyword evidence="3" id="KW-0805">Transcription regulation</keyword>
<dbReference type="PANTHER" id="PTHR47338">
    <property type="entry name" value="ZN(II)2CYS6 TRANSCRIPTION FACTOR (EUROFUNG)-RELATED"/>
    <property type="match status" value="1"/>
</dbReference>
<keyword evidence="8" id="KW-1185">Reference proteome</keyword>
<dbReference type="SUPFAM" id="SSF57701">
    <property type="entry name" value="Zn2/Cys6 DNA-binding domain"/>
    <property type="match status" value="1"/>
</dbReference>
<proteinExistence type="predicted"/>
<dbReference type="InterPro" id="IPR007219">
    <property type="entry name" value="XnlR_reg_dom"/>
</dbReference>
<dbReference type="InterPro" id="IPR050815">
    <property type="entry name" value="TF_fung"/>
</dbReference>
<feature type="domain" description="Zn(2)-C6 fungal-type" evidence="6">
    <location>
        <begin position="21"/>
        <end position="51"/>
    </location>
</feature>
<keyword evidence="5" id="KW-0539">Nucleus</keyword>
<evidence type="ECO:0000256" key="1">
    <source>
        <dbReference type="ARBA" id="ARBA00004123"/>
    </source>
</evidence>
<reference evidence="7" key="2">
    <citation type="submission" date="2020-11" db="EMBL/GenBank/DDBJ databases">
        <authorList>
            <consortium name="DOE Joint Genome Institute"/>
            <person name="Kuo A."/>
            <person name="Miyauchi S."/>
            <person name="Kiss E."/>
            <person name="Drula E."/>
            <person name="Kohler A."/>
            <person name="Sanchez-Garcia M."/>
            <person name="Andreopoulos B."/>
            <person name="Barry K.W."/>
            <person name="Bonito G."/>
            <person name="Buee M."/>
            <person name="Carver A."/>
            <person name="Chen C."/>
            <person name="Cichocki N."/>
            <person name="Clum A."/>
            <person name="Culley D."/>
            <person name="Crous P.W."/>
            <person name="Fauchery L."/>
            <person name="Girlanda M."/>
            <person name="Hayes R."/>
            <person name="Keri Z."/>
            <person name="Labutti K."/>
            <person name="Lipzen A."/>
            <person name="Lombard V."/>
            <person name="Magnuson J."/>
            <person name="Maillard F."/>
            <person name="Morin E."/>
            <person name="Murat C."/>
            <person name="Nolan M."/>
            <person name="Ohm R."/>
            <person name="Pangilinan J."/>
            <person name="Pereira M."/>
            <person name="Perotto S."/>
            <person name="Peter M."/>
            <person name="Riley R."/>
            <person name="Sitrit Y."/>
            <person name="Stielow B."/>
            <person name="Szollosi G."/>
            <person name="Zifcakova L."/>
            <person name="Stursova M."/>
            <person name="Spatafora J.W."/>
            <person name="Tedersoo L."/>
            <person name="Vaario L.-M."/>
            <person name="Yamada A."/>
            <person name="Yan M."/>
            <person name="Wang P."/>
            <person name="Xu J."/>
            <person name="Bruns T."/>
            <person name="Baldrian P."/>
            <person name="Vilgalys R."/>
            <person name="Henrissat B."/>
            <person name="Grigoriev I.V."/>
            <person name="Hibbett D."/>
            <person name="Nagy L.G."/>
            <person name="Martin F.M."/>
        </authorList>
    </citation>
    <scope>NUCLEOTIDE SEQUENCE</scope>
    <source>
        <strain evidence="7">UH-Tt-Lm1</strain>
    </source>
</reference>
<dbReference type="GO" id="GO:0003677">
    <property type="term" value="F:DNA binding"/>
    <property type="evidence" value="ECO:0007669"/>
    <property type="project" value="InterPro"/>
</dbReference>
<dbReference type="InterPro" id="IPR036864">
    <property type="entry name" value="Zn2-C6_fun-type_DNA-bd_sf"/>
</dbReference>
<comment type="subcellular location">
    <subcellularLocation>
        <location evidence="1">Nucleus</location>
    </subcellularLocation>
</comment>
<keyword evidence="2" id="KW-0479">Metal-binding</keyword>
<name>A0A9P6L7C4_9AGAM</name>
<comment type="caution">
    <text evidence="7">The sequence shown here is derived from an EMBL/GenBank/DDBJ whole genome shotgun (WGS) entry which is preliminary data.</text>
</comment>
<dbReference type="GO" id="GO:0000981">
    <property type="term" value="F:DNA-binding transcription factor activity, RNA polymerase II-specific"/>
    <property type="evidence" value="ECO:0007669"/>
    <property type="project" value="InterPro"/>
</dbReference>
<protein>
    <recommendedName>
        <fullName evidence="6">Zn(2)-C6 fungal-type domain-containing protein</fullName>
    </recommendedName>
</protein>
<dbReference type="Pfam" id="PF00172">
    <property type="entry name" value="Zn_clus"/>
    <property type="match status" value="1"/>
</dbReference>
<dbReference type="SMART" id="SM00066">
    <property type="entry name" value="GAL4"/>
    <property type="match status" value="1"/>
</dbReference>
<organism evidence="7 8">
    <name type="scientific">Thelephora terrestris</name>
    <dbReference type="NCBI Taxonomy" id="56493"/>
    <lineage>
        <taxon>Eukaryota</taxon>
        <taxon>Fungi</taxon>
        <taxon>Dikarya</taxon>
        <taxon>Basidiomycota</taxon>
        <taxon>Agaricomycotina</taxon>
        <taxon>Agaricomycetes</taxon>
        <taxon>Thelephorales</taxon>
        <taxon>Thelephoraceae</taxon>
        <taxon>Thelephora</taxon>
    </lineage>
</organism>
<sequence length="515" mass="57171">MPWITDKHTHNMVDILAKGKACLPCRARKSKCDGDRPSCGRCAANQRPCEYRERPKKVDVLETQVVSLTNRLRILEMRRVKPCSPSLSIGIDDIPTRWWEADEPPEVVSKALFNAFSANSRAIGFFLNKDKLKAAMYDATAFFDQSRPLPCLVNAIYLWGIVLCASPVLLAQESVFLSKSLSTIGVPSQYRVDTLQKVQTHTLLSNYFMRCGHMKEGKSHSNTAMWLAMRGGFHKPAPVLSIVSLTPGVTDPAENVAAFWAAYYLDKCWSILLTLPSACPDQRNPADEDRIDVPWPVDVDKLVLTHVTRPQQSIGTITRFLNDPLVSHAEEEVSFAAMECKAVTLLNQICDFVLLWSPNLDAPSKKAYLDGLLHKSRIIDLFYGTIAPVTLGGSPESNAQLLVVHTYIRLATIRLGMFDSWRGKRFESALAIANMLDDIDISGIGYMHPVEGKLLTVAARVLLEELKTTTDISSEEEICRALDSLESVLMISATNCPFIGAEYASFETEKASLTG</sequence>
<dbReference type="CDD" id="cd12148">
    <property type="entry name" value="fungal_TF_MHR"/>
    <property type="match status" value="1"/>
</dbReference>
<dbReference type="Proteomes" id="UP000736335">
    <property type="component" value="Unassembled WGS sequence"/>
</dbReference>
<dbReference type="InterPro" id="IPR001138">
    <property type="entry name" value="Zn2Cys6_DnaBD"/>
</dbReference>
<dbReference type="EMBL" id="WIUZ02000006">
    <property type="protein sequence ID" value="KAF9786472.1"/>
    <property type="molecule type" value="Genomic_DNA"/>
</dbReference>
<evidence type="ECO:0000313" key="8">
    <source>
        <dbReference type="Proteomes" id="UP000736335"/>
    </source>
</evidence>
<gene>
    <name evidence="7" type="ORF">BJ322DRAFT_789447</name>
</gene>
<dbReference type="AlphaFoldDB" id="A0A9P6L7C4"/>
<evidence type="ECO:0000256" key="4">
    <source>
        <dbReference type="ARBA" id="ARBA00023163"/>
    </source>
</evidence>
<evidence type="ECO:0000256" key="5">
    <source>
        <dbReference type="ARBA" id="ARBA00023242"/>
    </source>
</evidence>
<dbReference type="PROSITE" id="PS50048">
    <property type="entry name" value="ZN2_CY6_FUNGAL_2"/>
    <property type="match status" value="1"/>
</dbReference>
<dbReference type="PANTHER" id="PTHR47338:SF29">
    <property type="entry name" value="ZN(2)-C6 FUNGAL-TYPE DOMAIN-CONTAINING PROTEIN"/>
    <property type="match status" value="1"/>
</dbReference>